<dbReference type="Proteomes" id="UP001596227">
    <property type="component" value="Unassembled WGS sequence"/>
</dbReference>
<dbReference type="Gene3D" id="2.70.98.30">
    <property type="entry name" value="Golgi alpha-mannosidase II, domain 4"/>
    <property type="match status" value="1"/>
</dbReference>
<dbReference type="InterPro" id="IPR015341">
    <property type="entry name" value="Glyco_hydro_38_cen"/>
</dbReference>
<comment type="similarity">
    <text evidence="1">Belongs to the glycosyl hydrolase 38 family.</text>
</comment>
<keyword evidence="7" id="KW-1185">Reference proteome</keyword>
<sequence length="873" mass="97746">MKKVSVVAHTHWDFEWYFTRQDARVQFAYHMDEVLAALASNQLDYYLLDGQMAIIDDYLQSDPDQSAVMRKFIKAGRLFVGPWYTQIDEMVTTGESIVRNLQQGLKLSAELGGTMPIGYLPDSFGQGQDMPKIYNGFGIDKAIFWRGMPKEKSARYFYWTSDDDSKVLVTNLRNGYPVGAELMENDNYAELLHKISSDTAVTNLALPVGGDQRPVDFNLKERIAAANAAQDEYELAESTYPEYFKSLAKETTLPTYQGEFVDPSTSKIHRGIYSSRADLKQLYDRIERLMTYEVEPLMAIAQVHGIPTKQGLVGEIWKAVARGQAHDSSGGCNSDETNRDIFHRGTVALQLGISLKAYLLRKLSSNVQADLDLFFWNAAPSSLTAVKEVKIESRLPKFMLTDEQQQPVPFQVLSQRTVDWATLRHDSAEMTADLSYETTVAVSLTIPATDWTGLKVTEIAGNFGDQATTNMIENEYYQVSANSTGITLIDKRTQTTYRDFLKLEDGGDEGDTYDYSPAYQDWLLNLDFKSAQVAGIAGPLMSQLKLTGSWRLPADLTERADQKRSANIPYTLTLTLKQADSVLGVDLTVDNQAKDHRLRLMIQTDVQAQASYADTPFGYIERPVIDPHLADWREIGYHEEPTTLRPFLHFANTHDMQHSWTWLGLGEKDFQLVGNQFDQLAITLYRGVGYLGRPDLLRRPSDASGLQTKYVPTPDSQLLGTMTFSGGLCLDATFDPAWLQARHHTLSAGTLAYQNQTLDRFTSPIQYFQINPMTAGLKHAPIVEAKTPQLVISALTTTTDRTGFVLRVYNPTKQALHHPGDLVLGQNSVIKQLNLNNVVTKHLATNVLELALADFGPGEIRTYGIYPVQSACC</sequence>
<dbReference type="Gene3D" id="1.20.1270.50">
    <property type="entry name" value="Glycoside hydrolase family 38, central domain"/>
    <property type="match status" value="1"/>
</dbReference>
<dbReference type="InterPro" id="IPR000602">
    <property type="entry name" value="Glyco_hydro_38_N"/>
</dbReference>
<dbReference type="PANTHER" id="PTHR46017">
    <property type="entry name" value="ALPHA-MANNOSIDASE 2C1"/>
    <property type="match status" value="1"/>
</dbReference>
<comment type="caution">
    <text evidence="6">The sequence shown here is derived from an EMBL/GenBank/DDBJ whole genome shotgun (WGS) entry which is preliminary data.</text>
</comment>
<dbReference type="InterPro" id="IPR011013">
    <property type="entry name" value="Gal_mutarotase_sf_dom"/>
</dbReference>
<dbReference type="SUPFAM" id="SSF88688">
    <property type="entry name" value="Families 57/38 glycoside transferase middle domain"/>
    <property type="match status" value="1"/>
</dbReference>
<dbReference type="SMART" id="SM00872">
    <property type="entry name" value="Alpha-mann_mid"/>
    <property type="match status" value="1"/>
</dbReference>
<evidence type="ECO:0000256" key="1">
    <source>
        <dbReference type="ARBA" id="ARBA00009792"/>
    </source>
</evidence>
<accession>A0ABW1UGC9</accession>
<dbReference type="InterPro" id="IPR011330">
    <property type="entry name" value="Glyco_hydro/deAcase_b/a-brl"/>
</dbReference>
<evidence type="ECO:0000259" key="5">
    <source>
        <dbReference type="SMART" id="SM00872"/>
    </source>
</evidence>
<feature type="domain" description="Glycoside hydrolase family 38 central" evidence="5">
    <location>
        <begin position="267"/>
        <end position="345"/>
    </location>
</feature>
<evidence type="ECO:0000256" key="3">
    <source>
        <dbReference type="ARBA" id="ARBA00022801"/>
    </source>
</evidence>
<dbReference type="CDD" id="cd10815">
    <property type="entry name" value="GH38N_AMII_EcMngB_like"/>
    <property type="match status" value="1"/>
</dbReference>
<dbReference type="InterPro" id="IPR037094">
    <property type="entry name" value="Glyco_hydro_38_cen_sf"/>
</dbReference>
<organism evidence="6 7">
    <name type="scientific">Lactiplantibacillus daoliensis</name>
    <dbReference type="NCBI Taxonomy" id="2559916"/>
    <lineage>
        <taxon>Bacteria</taxon>
        <taxon>Bacillati</taxon>
        <taxon>Bacillota</taxon>
        <taxon>Bacilli</taxon>
        <taxon>Lactobacillales</taxon>
        <taxon>Lactobacillaceae</taxon>
        <taxon>Lactiplantibacillus</taxon>
    </lineage>
</organism>
<dbReference type="Pfam" id="PF09261">
    <property type="entry name" value="Alpha-mann_mid"/>
    <property type="match status" value="1"/>
</dbReference>
<dbReference type="Pfam" id="PF01074">
    <property type="entry name" value="Glyco_hydro_38N"/>
    <property type="match status" value="1"/>
</dbReference>
<reference evidence="7" key="1">
    <citation type="journal article" date="2019" name="Int. J. Syst. Evol. Microbiol.">
        <title>The Global Catalogue of Microorganisms (GCM) 10K type strain sequencing project: providing services to taxonomists for standard genome sequencing and annotation.</title>
        <authorList>
            <consortium name="The Broad Institute Genomics Platform"/>
            <consortium name="The Broad Institute Genome Sequencing Center for Infectious Disease"/>
            <person name="Wu L."/>
            <person name="Ma J."/>
        </authorList>
    </citation>
    <scope>NUCLEOTIDE SEQUENCE [LARGE SCALE GENOMIC DNA]</scope>
    <source>
        <strain evidence="7">CCM 8934</strain>
    </source>
</reference>
<evidence type="ECO:0000256" key="4">
    <source>
        <dbReference type="ARBA" id="ARBA00023295"/>
    </source>
</evidence>
<keyword evidence="4" id="KW-0326">Glycosidase</keyword>
<protein>
    <submittedName>
        <fullName evidence="6">Glycoside hydrolase family 38 C-terminal domain-containing protein</fullName>
    </submittedName>
</protein>
<dbReference type="PANTHER" id="PTHR46017:SF2">
    <property type="entry name" value="MANNOSYLGLYCERATE HYDROLASE"/>
    <property type="match status" value="1"/>
</dbReference>
<dbReference type="GO" id="GO:0016787">
    <property type="term" value="F:hydrolase activity"/>
    <property type="evidence" value="ECO:0007669"/>
    <property type="project" value="UniProtKB-KW"/>
</dbReference>
<dbReference type="Gene3D" id="3.20.110.10">
    <property type="entry name" value="Glycoside hydrolase 38, N terminal domain"/>
    <property type="match status" value="1"/>
</dbReference>
<gene>
    <name evidence="6" type="ORF">ACFQH1_08040</name>
</gene>
<dbReference type="EMBL" id="JBHSSB010000016">
    <property type="protein sequence ID" value="MFC6295150.1"/>
    <property type="molecule type" value="Genomic_DNA"/>
</dbReference>
<dbReference type="Pfam" id="PF07748">
    <property type="entry name" value="Glyco_hydro_38C"/>
    <property type="match status" value="1"/>
</dbReference>
<dbReference type="SUPFAM" id="SSF74650">
    <property type="entry name" value="Galactose mutarotase-like"/>
    <property type="match status" value="1"/>
</dbReference>
<dbReference type="InterPro" id="IPR011682">
    <property type="entry name" value="Glyco_hydro_38_C"/>
</dbReference>
<dbReference type="InterPro" id="IPR027291">
    <property type="entry name" value="Glyco_hydro_38_N_sf"/>
</dbReference>
<evidence type="ECO:0000256" key="2">
    <source>
        <dbReference type="ARBA" id="ARBA00022723"/>
    </source>
</evidence>
<dbReference type="RefSeq" id="WP_137606883.1">
    <property type="nucleotide sequence ID" value="NZ_BJDH01000003.1"/>
</dbReference>
<evidence type="ECO:0000313" key="6">
    <source>
        <dbReference type="EMBL" id="MFC6295150.1"/>
    </source>
</evidence>
<evidence type="ECO:0000313" key="7">
    <source>
        <dbReference type="Proteomes" id="UP001596227"/>
    </source>
</evidence>
<dbReference type="SUPFAM" id="SSF88713">
    <property type="entry name" value="Glycoside hydrolase/deacetylase"/>
    <property type="match status" value="1"/>
</dbReference>
<keyword evidence="2" id="KW-0479">Metal-binding</keyword>
<proteinExistence type="inferred from homology"/>
<name>A0ABW1UGC9_9LACO</name>
<dbReference type="InterPro" id="IPR028995">
    <property type="entry name" value="Glyco_hydro_57/38_cen_sf"/>
</dbReference>
<keyword evidence="3 6" id="KW-0378">Hydrolase</keyword>